<sequence>METINLPLTIKVFNEGSSKGSPFVAFNPEFDISSCGKTEEEARKMLEEAVYLLLKGAKEDGTLEQVMQEAGFTHPDKKKATPKTYFSILNLSLSSKDLSYA</sequence>
<dbReference type="Proteomes" id="UP000231098">
    <property type="component" value="Unassembled WGS sequence"/>
</dbReference>
<dbReference type="EMBL" id="PEYV01000035">
    <property type="protein sequence ID" value="PIS21539.1"/>
    <property type="molecule type" value="Genomic_DNA"/>
</dbReference>
<reference evidence="2" key="1">
    <citation type="submission" date="2017-09" db="EMBL/GenBank/DDBJ databases">
        <title>Depth-based differentiation of microbial function through sediment-hosted aquifers and enrichment of novel symbionts in the deep terrestrial subsurface.</title>
        <authorList>
            <person name="Probst A.J."/>
            <person name="Ladd B."/>
            <person name="Jarett J.K."/>
            <person name="Geller-Mcgrath D.E."/>
            <person name="Sieber C.M.K."/>
            <person name="Emerson J.B."/>
            <person name="Anantharaman K."/>
            <person name="Thomas B.C."/>
            <person name="Malmstrom R."/>
            <person name="Stieglmeier M."/>
            <person name="Klingl A."/>
            <person name="Woyke T."/>
            <person name="Ryan C.M."/>
            <person name="Banfield J.F."/>
        </authorList>
    </citation>
    <scope>NUCLEOTIDE SEQUENCE [LARGE SCALE GENOMIC DNA]</scope>
</reference>
<gene>
    <name evidence="1" type="ORF">COT51_02225</name>
</gene>
<organism evidence="1 2">
    <name type="scientific">candidate division WWE3 bacterium CG08_land_8_20_14_0_20_41_15</name>
    <dbReference type="NCBI Taxonomy" id="1975086"/>
    <lineage>
        <taxon>Bacteria</taxon>
        <taxon>Katanobacteria</taxon>
    </lineage>
</organism>
<comment type="caution">
    <text evidence="1">The sequence shown here is derived from an EMBL/GenBank/DDBJ whole genome shotgun (WGS) entry which is preliminary data.</text>
</comment>
<dbReference type="InterPro" id="IPR035069">
    <property type="entry name" value="TTHA1013/TTHA0281-like"/>
</dbReference>
<evidence type="ECO:0008006" key="3">
    <source>
        <dbReference type="Google" id="ProtNLM"/>
    </source>
</evidence>
<proteinExistence type="predicted"/>
<dbReference type="SUPFAM" id="SSF143100">
    <property type="entry name" value="TTHA1013/TTHA0281-like"/>
    <property type="match status" value="1"/>
</dbReference>
<evidence type="ECO:0000313" key="1">
    <source>
        <dbReference type="EMBL" id="PIS21539.1"/>
    </source>
</evidence>
<accession>A0A2H0XBI7</accession>
<dbReference type="AlphaFoldDB" id="A0A2H0XBI7"/>
<evidence type="ECO:0000313" key="2">
    <source>
        <dbReference type="Proteomes" id="UP000231098"/>
    </source>
</evidence>
<name>A0A2H0XBI7_UNCKA</name>
<protein>
    <recommendedName>
        <fullName evidence="3">HicB family protein</fullName>
    </recommendedName>
</protein>
<dbReference type="Gene3D" id="3.30.160.250">
    <property type="match status" value="1"/>
</dbReference>